<evidence type="ECO:0000256" key="2">
    <source>
        <dbReference type="ARBA" id="ARBA00022527"/>
    </source>
</evidence>
<feature type="domain" description="Protein kinase" evidence="10">
    <location>
        <begin position="335"/>
        <end position="589"/>
    </location>
</feature>
<evidence type="ECO:0000256" key="1">
    <source>
        <dbReference type="ARBA" id="ARBA00012513"/>
    </source>
</evidence>
<keyword evidence="9" id="KW-0472">Membrane</keyword>
<keyword evidence="6" id="KW-0067">ATP-binding</keyword>
<dbReference type="Gene3D" id="3.30.200.20">
    <property type="entry name" value="Phosphorylase Kinase, domain 1"/>
    <property type="match status" value="1"/>
</dbReference>
<evidence type="ECO:0000313" key="12">
    <source>
        <dbReference type="Proteomes" id="UP000594263"/>
    </source>
</evidence>
<dbReference type="PANTHER" id="PTHR45927">
    <property type="entry name" value="LYSM-DOMAIN RECEPTOR-LIKE KINASE-RELATED"/>
    <property type="match status" value="1"/>
</dbReference>
<dbReference type="Pfam" id="PF23446">
    <property type="entry name" value="LysM1_NFP_LYK"/>
    <property type="match status" value="1"/>
</dbReference>
<dbReference type="OMA" id="MANVSDC"/>
<dbReference type="InterPro" id="IPR011009">
    <property type="entry name" value="Kinase-like_dom_sf"/>
</dbReference>
<proteinExistence type="predicted"/>
<evidence type="ECO:0000256" key="5">
    <source>
        <dbReference type="ARBA" id="ARBA00022777"/>
    </source>
</evidence>
<dbReference type="EnsemblPlants" id="Kaladp0039s0333.1.v1.1">
    <property type="protein sequence ID" value="Kaladp0039s0333.1.v1.1"/>
    <property type="gene ID" value="Kaladp0039s0333.v1.1"/>
</dbReference>
<dbReference type="Gene3D" id="1.10.510.10">
    <property type="entry name" value="Transferase(Phosphotransferase) domain 1"/>
    <property type="match status" value="1"/>
</dbReference>
<dbReference type="Gramene" id="Kaladp0039s0333.1.v1.1">
    <property type="protein sequence ID" value="Kaladp0039s0333.1.v1.1"/>
    <property type="gene ID" value="Kaladp0039s0333.v1.1"/>
</dbReference>
<dbReference type="PROSITE" id="PS50011">
    <property type="entry name" value="PROTEIN_KINASE_DOM"/>
    <property type="match status" value="1"/>
</dbReference>
<evidence type="ECO:0000256" key="9">
    <source>
        <dbReference type="SAM" id="Phobius"/>
    </source>
</evidence>
<dbReference type="PROSITE" id="PS00108">
    <property type="entry name" value="PROTEIN_KINASE_ST"/>
    <property type="match status" value="1"/>
</dbReference>
<comment type="catalytic activity">
    <reaction evidence="8">
        <text>L-seryl-[protein] + ATP = O-phospho-L-seryl-[protein] + ADP + H(+)</text>
        <dbReference type="Rhea" id="RHEA:17989"/>
        <dbReference type="Rhea" id="RHEA-COMP:9863"/>
        <dbReference type="Rhea" id="RHEA-COMP:11604"/>
        <dbReference type="ChEBI" id="CHEBI:15378"/>
        <dbReference type="ChEBI" id="CHEBI:29999"/>
        <dbReference type="ChEBI" id="CHEBI:30616"/>
        <dbReference type="ChEBI" id="CHEBI:83421"/>
        <dbReference type="ChEBI" id="CHEBI:456216"/>
        <dbReference type="EC" id="2.7.11.1"/>
    </reaction>
</comment>
<keyword evidence="4" id="KW-0547">Nucleotide-binding</keyword>
<dbReference type="GO" id="GO:0005886">
    <property type="term" value="C:plasma membrane"/>
    <property type="evidence" value="ECO:0007669"/>
    <property type="project" value="UniProtKB-ARBA"/>
</dbReference>
<dbReference type="InterPro" id="IPR052611">
    <property type="entry name" value="Plant_RLK_LysM"/>
</dbReference>
<evidence type="ECO:0000256" key="7">
    <source>
        <dbReference type="ARBA" id="ARBA00047899"/>
    </source>
</evidence>
<evidence type="ECO:0000256" key="8">
    <source>
        <dbReference type="ARBA" id="ARBA00048679"/>
    </source>
</evidence>
<name>A0A7N0TJY8_KALFE</name>
<evidence type="ECO:0000256" key="3">
    <source>
        <dbReference type="ARBA" id="ARBA00022679"/>
    </source>
</evidence>
<keyword evidence="5" id="KW-0418">Kinase</keyword>
<keyword evidence="2" id="KW-0723">Serine/threonine-protein kinase</keyword>
<dbReference type="PANTHER" id="PTHR45927:SF15">
    <property type="entry name" value="SERINE_THREONINE RECEPTOR-LIKE KINASE NFP"/>
    <property type="match status" value="1"/>
</dbReference>
<accession>A0A7N0TJY8</accession>
<evidence type="ECO:0000256" key="4">
    <source>
        <dbReference type="ARBA" id="ARBA00022741"/>
    </source>
</evidence>
<organism evidence="11 12">
    <name type="scientific">Kalanchoe fedtschenkoi</name>
    <name type="common">Lavender scallops</name>
    <name type="synonym">South American air plant</name>
    <dbReference type="NCBI Taxonomy" id="63787"/>
    <lineage>
        <taxon>Eukaryota</taxon>
        <taxon>Viridiplantae</taxon>
        <taxon>Streptophyta</taxon>
        <taxon>Embryophyta</taxon>
        <taxon>Tracheophyta</taxon>
        <taxon>Spermatophyta</taxon>
        <taxon>Magnoliopsida</taxon>
        <taxon>eudicotyledons</taxon>
        <taxon>Gunneridae</taxon>
        <taxon>Pentapetalae</taxon>
        <taxon>Saxifragales</taxon>
        <taxon>Crassulaceae</taxon>
        <taxon>Kalanchoe</taxon>
    </lineage>
</organism>
<feature type="transmembrane region" description="Helical" evidence="9">
    <location>
        <begin position="288"/>
        <end position="312"/>
    </location>
</feature>
<dbReference type="SUPFAM" id="SSF56112">
    <property type="entry name" value="Protein kinase-like (PK-like)"/>
    <property type="match status" value="1"/>
</dbReference>
<dbReference type="AlphaFoldDB" id="A0A7N0TJY8"/>
<keyword evidence="12" id="KW-1185">Reference proteome</keyword>
<keyword evidence="9" id="KW-0812">Transmembrane</keyword>
<dbReference type="SMART" id="SM00220">
    <property type="entry name" value="S_TKc"/>
    <property type="match status" value="1"/>
</dbReference>
<dbReference type="Pfam" id="PF00069">
    <property type="entry name" value="Pkinase"/>
    <property type="match status" value="1"/>
</dbReference>
<keyword evidence="9" id="KW-1133">Transmembrane helix</keyword>
<dbReference type="InterPro" id="IPR059143">
    <property type="entry name" value="NFP_LysM2"/>
</dbReference>
<comment type="catalytic activity">
    <reaction evidence="7">
        <text>L-threonyl-[protein] + ATP = O-phospho-L-threonyl-[protein] + ADP + H(+)</text>
        <dbReference type="Rhea" id="RHEA:46608"/>
        <dbReference type="Rhea" id="RHEA-COMP:11060"/>
        <dbReference type="Rhea" id="RHEA-COMP:11605"/>
        <dbReference type="ChEBI" id="CHEBI:15378"/>
        <dbReference type="ChEBI" id="CHEBI:30013"/>
        <dbReference type="ChEBI" id="CHEBI:30616"/>
        <dbReference type="ChEBI" id="CHEBI:61977"/>
        <dbReference type="ChEBI" id="CHEBI:456216"/>
        <dbReference type="EC" id="2.7.11.1"/>
    </reaction>
</comment>
<dbReference type="SMART" id="SM00257">
    <property type="entry name" value="LysM"/>
    <property type="match status" value="2"/>
</dbReference>
<reference evidence="11" key="1">
    <citation type="submission" date="2021-01" db="UniProtKB">
        <authorList>
            <consortium name="EnsemblPlants"/>
        </authorList>
    </citation>
    <scope>IDENTIFICATION</scope>
</reference>
<dbReference type="InterPro" id="IPR056561">
    <property type="entry name" value="NFP_LYK_LysM1"/>
</dbReference>
<dbReference type="InterPro" id="IPR018392">
    <property type="entry name" value="LysM"/>
</dbReference>
<dbReference type="Pfam" id="PF23457">
    <property type="entry name" value="LysM2_NFP"/>
    <property type="match status" value="1"/>
</dbReference>
<dbReference type="EC" id="2.7.11.1" evidence="1"/>
<evidence type="ECO:0000256" key="6">
    <source>
        <dbReference type="ARBA" id="ARBA00022840"/>
    </source>
</evidence>
<dbReference type="Proteomes" id="UP000594263">
    <property type="component" value="Unplaced"/>
</dbReference>
<sequence length="589" mass="65413">MFYFSIKSETKIHKILQQLAAPAHISMKLKPSSSSTNNFITTITIFSVCFFCHVRHLHSQSQEPSTVGYSCDHSTLLYPCQTYVFYKPTLTDLASVADIFSMSRLMISRPSNISDPSSPLVPGQSLFIPITCSCNPVNASYSISYAPINYTFNAQDSMYIVSTNKFHYLTTFQSVQLVNPLVVPTNIDVGAQLIFPIFCKCPNKTLVGNQTNFLVSYVFQTNDTLDAVASSFGTSAASIALLNGNNPRPLDTIFVPVSKLPNISQPLVSPNVTNTNTTATGGDDNQGLVTGLTVGLSVCGLLLVLAIGILGCREAGAHKRRKKNEEVDKMKQEDWLLRHKGGSGLAKDMEVSLMADVSDCLDKYRVFKMDELRIATNGFDENNLVQGSVYKGCIDGEIYAVKKMKWNAYDELKILQKVNHGNLVRLEGFCIDPEDSTCYLIYEYIENESLYWWLHNNVKEKLSWKTRLRIALDVANGLQYIHEHTRPRVVHKDIKSSNILLDGSMRAKIANFGLAKSGCNAITRHIVGTQGYISPEYLSDGVITTKMDVFAFGVILLELISGKEALCNMGFLRSEPSFLHLNIQETTMS</sequence>
<dbReference type="InterPro" id="IPR000719">
    <property type="entry name" value="Prot_kinase_dom"/>
</dbReference>
<evidence type="ECO:0000259" key="10">
    <source>
        <dbReference type="PROSITE" id="PS50011"/>
    </source>
</evidence>
<dbReference type="GO" id="GO:0004674">
    <property type="term" value="F:protein serine/threonine kinase activity"/>
    <property type="evidence" value="ECO:0007669"/>
    <property type="project" value="UniProtKB-KW"/>
</dbReference>
<dbReference type="Pfam" id="PF01476">
    <property type="entry name" value="LysM"/>
    <property type="match status" value="1"/>
</dbReference>
<dbReference type="GO" id="GO:0005524">
    <property type="term" value="F:ATP binding"/>
    <property type="evidence" value="ECO:0007669"/>
    <property type="project" value="UniProtKB-KW"/>
</dbReference>
<dbReference type="InterPro" id="IPR008271">
    <property type="entry name" value="Ser/Thr_kinase_AS"/>
</dbReference>
<protein>
    <recommendedName>
        <fullName evidence="1">non-specific serine/threonine protein kinase</fullName>
        <ecNumber evidence="1">2.7.11.1</ecNumber>
    </recommendedName>
</protein>
<evidence type="ECO:0000313" key="11">
    <source>
        <dbReference type="EnsemblPlants" id="Kaladp0039s0333.1.v1.1"/>
    </source>
</evidence>
<dbReference type="FunFam" id="1.10.510.10:FF:001023">
    <property type="entry name" value="Os07g0541700 protein"/>
    <property type="match status" value="1"/>
</dbReference>
<keyword evidence="3" id="KW-0808">Transferase</keyword>